<comment type="caution">
    <text evidence="2">The sequence shown here is derived from an EMBL/GenBank/DDBJ whole genome shotgun (WGS) entry which is preliminary data.</text>
</comment>
<evidence type="ECO:0000313" key="3">
    <source>
        <dbReference type="Proteomes" id="UP001555826"/>
    </source>
</evidence>
<feature type="transmembrane region" description="Helical" evidence="1">
    <location>
        <begin position="112"/>
        <end position="137"/>
    </location>
</feature>
<gene>
    <name evidence="2" type="ORF">AB1207_03235</name>
</gene>
<keyword evidence="1" id="KW-0812">Transmembrane</keyword>
<reference evidence="2 3" key="1">
    <citation type="submission" date="2024-07" db="EMBL/GenBank/DDBJ databases">
        <authorList>
            <person name="Thanompreechachai J."/>
            <person name="Duangmal K."/>
        </authorList>
    </citation>
    <scope>NUCLEOTIDE SEQUENCE [LARGE SCALE GENOMIC DNA]</scope>
    <source>
        <strain evidence="2 3">KCTC 19886</strain>
    </source>
</reference>
<evidence type="ECO:0000313" key="2">
    <source>
        <dbReference type="EMBL" id="MEW9263751.1"/>
    </source>
</evidence>
<dbReference type="Proteomes" id="UP001555826">
    <property type="component" value="Unassembled WGS sequence"/>
</dbReference>
<evidence type="ECO:0000256" key="1">
    <source>
        <dbReference type="SAM" id="Phobius"/>
    </source>
</evidence>
<name>A0ABV3P2A1_9ACTN</name>
<dbReference type="EMBL" id="JBFNQN010000002">
    <property type="protein sequence ID" value="MEW9263751.1"/>
    <property type="molecule type" value="Genomic_DNA"/>
</dbReference>
<organism evidence="2 3">
    <name type="scientific">Kineococcus endophyticus</name>
    <dbReference type="NCBI Taxonomy" id="1181883"/>
    <lineage>
        <taxon>Bacteria</taxon>
        <taxon>Bacillati</taxon>
        <taxon>Actinomycetota</taxon>
        <taxon>Actinomycetes</taxon>
        <taxon>Kineosporiales</taxon>
        <taxon>Kineosporiaceae</taxon>
        <taxon>Kineococcus</taxon>
    </lineage>
</organism>
<proteinExistence type="predicted"/>
<accession>A0ABV3P2A1</accession>
<sequence>MPSTGPRPRAPRDPLLLALLGLPAVGAVTTLAVSAHLTSWDVSTESALMVVFSVVSTVWSVLPFAAAVAVGLSVRRHWRGGAAAVVVGDVLLVAQTVWFLSDVLTSESSTAVLGLLFAPALQAALAGVTLLAAMGLARLRGRGRPRTA</sequence>
<dbReference type="RefSeq" id="WP_367636345.1">
    <property type="nucleotide sequence ID" value="NZ_JBFNQN010000002.1"/>
</dbReference>
<protein>
    <submittedName>
        <fullName evidence="2">Uncharacterized protein</fullName>
    </submittedName>
</protein>
<keyword evidence="1" id="KW-0472">Membrane</keyword>
<feature type="transmembrane region" description="Helical" evidence="1">
    <location>
        <begin position="50"/>
        <end position="74"/>
    </location>
</feature>
<feature type="transmembrane region" description="Helical" evidence="1">
    <location>
        <begin position="81"/>
        <end position="100"/>
    </location>
</feature>
<keyword evidence="3" id="KW-1185">Reference proteome</keyword>
<keyword evidence="1" id="KW-1133">Transmembrane helix</keyword>